<dbReference type="EMBL" id="CM055748">
    <property type="protein sequence ID" value="KAJ7995265.1"/>
    <property type="molecule type" value="Genomic_DNA"/>
</dbReference>
<reference evidence="1" key="1">
    <citation type="submission" date="2021-05" db="EMBL/GenBank/DDBJ databases">
        <authorList>
            <person name="Pan Q."/>
            <person name="Jouanno E."/>
            <person name="Zahm M."/>
            <person name="Klopp C."/>
            <person name="Cabau C."/>
            <person name="Louis A."/>
            <person name="Berthelot C."/>
            <person name="Parey E."/>
            <person name="Roest Crollius H."/>
            <person name="Montfort J."/>
            <person name="Robinson-Rechavi M."/>
            <person name="Bouchez O."/>
            <person name="Lampietro C."/>
            <person name="Lopez Roques C."/>
            <person name="Donnadieu C."/>
            <person name="Postlethwait J."/>
            <person name="Bobe J."/>
            <person name="Dillon D."/>
            <person name="Chandos A."/>
            <person name="von Hippel F."/>
            <person name="Guiguen Y."/>
        </authorList>
    </citation>
    <scope>NUCLEOTIDE SEQUENCE</scope>
    <source>
        <strain evidence="1">YG-Jan2019</strain>
    </source>
</reference>
<comment type="caution">
    <text evidence="1">The sequence shown here is derived from an EMBL/GenBank/DDBJ whole genome shotgun (WGS) entry which is preliminary data.</text>
</comment>
<organism evidence="1 2">
    <name type="scientific">Dallia pectoralis</name>
    <name type="common">Alaska blackfish</name>
    <dbReference type="NCBI Taxonomy" id="75939"/>
    <lineage>
        <taxon>Eukaryota</taxon>
        <taxon>Metazoa</taxon>
        <taxon>Chordata</taxon>
        <taxon>Craniata</taxon>
        <taxon>Vertebrata</taxon>
        <taxon>Euteleostomi</taxon>
        <taxon>Actinopterygii</taxon>
        <taxon>Neopterygii</taxon>
        <taxon>Teleostei</taxon>
        <taxon>Protacanthopterygii</taxon>
        <taxon>Esociformes</taxon>
        <taxon>Umbridae</taxon>
        <taxon>Dallia</taxon>
    </lineage>
</organism>
<accession>A0ACC2FVK2</accession>
<keyword evidence="2" id="KW-1185">Reference proteome</keyword>
<name>A0ACC2FVK2_DALPE</name>
<proteinExistence type="predicted"/>
<sequence>MKIPMHCSGYHGDSQPVTNPTLPPPPCRIRTDTQYVLSLSPQAVMKQKRWPGCGVAPDIYIPLGPGPPRLSSFSLPSPARPAAPPLIADSPSPRPQI</sequence>
<evidence type="ECO:0000313" key="1">
    <source>
        <dbReference type="EMBL" id="KAJ7995265.1"/>
    </source>
</evidence>
<dbReference type="Proteomes" id="UP001157502">
    <property type="component" value="Chromosome 21"/>
</dbReference>
<evidence type="ECO:0000313" key="2">
    <source>
        <dbReference type="Proteomes" id="UP001157502"/>
    </source>
</evidence>
<protein>
    <submittedName>
        <fullName evidence="1">Uncharacterized protein</fullName>
    </submittedName>
</protein>
<gene>
    <name evidence="1" type="ORF">DPEC_G00242750</name>
</gene>